<gene>
    <name evidence="2" type="ORF">TSPGSL018_14013</name>
</gene>
<name>A0A061S786_9CHLO</name>
<feature type="non-terminal residue" evidence="2">
    <location>
        <position position="33"/>
    </location>
</feature>
<accession>A0A061S786</accession>
<organism evidence="2">
    <name type="scientific">Tetraselmis sp. GSL018</name>
    <dbReference type="NCBI Taxonomy" id="582737"/>
    <lineage>
        <taxon>Eukaryota</taxon>
        <taxon>Viridiplantae</taxon>
        <taxon>Chlorophyta</taxon>
        <taxon>core chlorophytes</taxon>
        <taxon>Chlorodendrophyceae</taxon>
        <taxon>Chlorodendrales</taxon>
        <taxon>Chlorodendraceae</taxon>
        <taxon>Tetraselmis</taxon>
    </lineage>
</organism>
<feature type="transmembrane region" description="Helical" evidence="1">
    <location>
        <begin position="6"/>
        <end position="24"/>
    </location>
</feature>
<evidence type="ECO:0000256" key="1">
    <source>
        <dbReference type="SAM" id="Phobius"/>
    </source>
</evidence>
<keyword evidence="1" id="KW-0812">Transmembrane</keyword>
<evidence type="ECO:0000313" key="2">
    <source>
        <dbReference type="EMBL" id="JAC78909.1"/>
    </source>
</evidence>
<keyword evidence="1" id="KW-0472">Membrane</keyword>
<reference evidence="2" key="1">
    <citation type="submission" date="2014-05" db="EMBL/GenBank/DDBJ databases">
        <title>The transcriptome of the halophilic microalga Tetraselmis sp. GSL018 isolated from the Great Salt Lake, Utah.</title>
        <authorList>
            <person name="Jinkerson R.E."/>
            <person name="D'Adamo S."/>
            <person name="Posewitz M.C."/>
        </authorList>
    </citation>
    <scope>NUCLEOTIDE SEQUENCE</scope>
    <source>
        <strain evidence="2">GSL018</strain>
    </source>
</reference>
<dbReference type="EMBL" id="GBEZ01006495">
    <property type="protein sequence ID" value="JAC78909.1"/>
    <property type="molecule type" value="Transcribed_RNA"/>
</dbReference>
<keyword evidence="1" id="KW-1133">Transmembrane helix</keyword>
<sequence length="33" mass="3491">MKAVESIVAFAGMGAAAVFIRSQGRKKVARALR</sequence>
<protein>
    <submittedName>
        <fullName evidence="2">Uncharacterized protein</fullName>
    </submittedName>
</protein>
<proteinExistence type="predicted"/>
<dbReference type="AlphaFoldDB" id="A0A061S786"/>